<reference evidence="3" key="1">
    <citation type="journal article" date="2019" name="Int. J. Syst. Evol. Microbiol.">
        <title>The Global Catalogue of Microorganisms (GCM) 10K type strain sequencing project: providing services to taxonomists for standard genome sequencing and annotation.</title>
        <authorList>
            <consortium name="The Broad Institute Genomics Platform"/>
            <consortium name="The Broad Institute Genome Sequencing Center for Infectious Disease"/>
            <person name="Wu L."/>
            <person name="Ma J."/>
        </authorList>
    </citation>
    <scope>NUCLEOTIDE SEQUENCE [LARGE SCALE GENOMIC DNA]</scope>
    <source>
        <strain evidence="3">JCM 17021</strain>
    </source>
</reference>
<protein>
    <submittedName>
        <fullName evidence="2">Amidohydrolase/deacetylase family metallohydrolase</fullName>
    </submittedName>
</protein>
<evidence type="ECO:0000313" key="2">
    <source>
        <dbReference type="EMBL" id="GAA3882871.1"/>
    </source>
</evidence>
<dbReference type="InterPro" id="IPR011059">
    <property type="entry name" value="Metal-dep_hydrolase_composite"/>
</dbReference>
<dbReference type="InterPro" id="IPR006680">
    <property type="entry name" value="Amidohydro-rel"/>
</dbReference>
<dbReference type="PANTHER" id="PTHR42717">
    <property type="entry name" value="DIHYDROOROTASE-RELATED"/>
    <property type="match status" value="1"/>
</dbReference>
<dbReference type="Gene3D" id="3.20.20.140">
    <property type="entry name" value="Metal-dependent hydrolases"/>
    <property type="match status" value="1"/>
</dbReference>
<dbReference type="Pfam" id="PF01979">
    <property type="entry name" value="Amidohydro_1"/>
    <property type="match status" value="1"/>
</dbReference>
<evidence type="ECO:0000313" key="3">
    <source>
        <dbReference type="Proteomes" id="UP001501803"/>
    </source>
</evidence>
<dbReference type="PIRSF" id="PIRSF039004">
    <property type="entry name" value="ADE_EF_0837"/>
    <property type="match status" value="1"/>
</dbReference>
<evidence type="ECO:0000259" key="1">
    <source>
        <dbReference type="Pfam" id="PF01979"/>
    </source>
</evidence>
<dbReference type="InterPro" id="IPR020043">
    <property type="entry name" value="Deacetylase_Atu3266-like"/>
</dbReference>
<feature type="domain" description="Amidohydrolase-related" evidence="1">
    <location>
        <begin position="60"/>
        <end position="344"/>
    </location>
</feature>
<comment type="caution">
    <text evidence="2">The sequence shown here is derived from an EMBL/GenBank/DDBJ whole genome shotgun (WGS) entry which is preliminary data.</text>
</comment>
<organism evidence="2 3">
    <name type="scientific">Leifsonia kafniensis</name>
    <dbReference type="NCBI Taxonomy" id="475957"/>
    <lineage>
        <taxon>Bacteria</taxon>
        <taxon>Bacillati</taxon>
        <taxon>Actinomycetota</taxon>
        <taxon>Actinomycetes</taxon>
        <taxon>Micrococcales</taxon>
        <taxon>Microbacteriaceae</taxon>
        <taxon>Leifsonia</taxon>
    </lineage>
</organism>
<accession>A0ABP7KNB8</accession>
<dbReference type="Gene3D" id="2.30.40.10">
    <property type="entry name" value="Urease, subunit C, domain 1"/>
    <property type="match status" value="1"/>
</dbReference>
<proteinExistence type="predicted"/>
<dbReference type="PANTHER" id="PTHR42717:SF1">
    <property type="entry name" value="IMIDAZOLONEPROPIONASE AND RELATED AMIDOHYDROLASES"/>
    <property type="match status" value="1"/>
</dbReference>
<dbReference type="SUPFAM" id="SSF51556">
    <property type="entry name" value="Metallo-dependent hydrolases"/>
    <property type="match status" value="1"/>
</dbReference>
<gene>
    <name evidence="2" type="ORF">GCM10022381_26420</name>
</gene>
<sequence>MMPPTAPLFDMSIVGGTILHAATGEPTAATIAVRDGLIAGIFAAGQPIEAATVVDATGLLVTPGLIDLHTHIFSRSTDLAVDADRIGVDQAVCTLVDAGSTGALDFDDFRANVIEPAATRVFSFVNVSDIGLTAGRTELMRLADVGTPALHRLLKNEAHRSIRGIKARMSSSVVGANGVQPLIIARRLASEFSLPVMVHVGNEPPAYSDVIDLLVEGDVVSHAFHGKHGGLFGGSTSIREAALRARDRGVLFDVGHGSASFSFETLERALEAGFAPDLSSTDLHNGNVDGPVHSLATTLSKLLAIGLSLPAVLGYATANAAAVLGESTTLGTLRVGSIADLSLLRIDTSSVEFTDSEGATRTGSRILSPAGAIRAGVDFRSVGAHS</sequence>
<dbReference type="SUPFAM" id="SSF51338">
    <property type="entry name" value="Composite domain of metallo-dependent hydrolases"/>
    <property type="match status" value="1"/>
</dbReference>
<dbReference type="NCBIfam" id="NF006689">
    <property type="entry name" value="PRK09237.1"/>
    <property type="match status" value="1"/>
</dbReference>
<dbReference type="EMBL" id="BAABCN010000007">
    <property type="protein sequence ID" value="GAA3882871.1"/>
    <property type="molecule type" value="Genomic_DNA"/>
</dbReference>
<dbReference type="InterPro" id="IPR032466">
    <property type="entry name" value="Metal_Hydrolase"/>
</dbReference>
<name>A0ABP7KNB8_9MICO</name>
<keyword evidence="3" id="KW-1185">Reference proteome</keyword>
<dbReference type="Proteomes" id="UP001501803">
    <property type="component" value="Unassembled WGS sequence"/>
</dbReference>